<organism evidence="1">
    <name type="scientific">Homalodisca liturata</name>
    <dbReference type="NCBI Taxonomy" id="320908"/>
    <lineage>
        <taxon>Eukaryota</taxon>
        <taxon>Metazoa</taxon>
        <taxon>Ecdysozoa</taxon>
        <taxon>Arthropoda</taxon>
        <taxon>Hexapoda</taxon>
        <taxon>Insecta</taxon>
        <taxon>Pterygota</taxon>
        <taxon>Neoptera</taxon>
        <taxon>Paraneoptera</taxon>
        <taxon>Hemiptera</taxon>
        <taxon>Auchenorrhyncha</taxon>
        <taxon>Membracoidea</taxon>
        <taxon>Cicadellidae</taxon>
        <taxon>Cicadellinae</taxon>
        <taxon>Proconiini</taxon>
        <taxon>Homalodisca</taxon>
    </lineage>
</organism>
<accession>A0A1B6JF88</accession>
<dbReference type="InterPro" id="IPR032675">
    <property type="entry name" value="LRR_dom_sf"/>
</dbReference>
<proteinExistence type="predicted"/>
<feature type="non-terminal residue" evidence="1">
    <location>
        <position position="1"/>
    </location>
</feature>
<dbReference type="AlphaFoldDB" id="A0A1B6JF88"/>
<dbReference type="EMBL" id="GECU01009806">
    <property type="protein sequence ID" value="JAS97900.1"/>
    <property type="molecule type" value="Transcribed_RNA"/>
</dbReference>
<dbReference type="Gene3D" id="3.80.10.10">
    <property type="entry name" value="Ribonuclease Inhibitor"/>
    <property type="match status" value="1"/>
</dbReference>
<sequence>GRAFKECKELRKLILNGYAQNSEFVKALAPIPSLRELKIKVENLSAEAASAFGEWEGFGGLCLHCSYDGENTSLVERAIPHLRLSLKELYLNVREGLREEAANAFEKCLGLEQLSIYGHKQTSIFVGALIPNLASLKKLSVEVESLNPETGNAFKECKGLRGLSLYGGAQSSEFVERAAPHLASLKSLRINIEELSPQAAADLKGCARLENLQLDGDAQNYLLIKAFILDLCSLEELTIGIQELTPEAGDILRKCRELKVISLSGSLRSGFIEHLLGAPLTDILKFLRVMKT</sequence>
<name>A0A1B6JF88_9HEMI</name>
<feature type="non-terminal residue" evidence="1">
    <location>
        <position position="292"/>
    </location>
</feature>
<gene>
    <name evidence="1" type="ORF">g.55771</name>
</gene>
<evidence type="ECO:0000313" key="1">
    <source>
        <dbReference type="EMBL" id="JAS97900.1"/>
    </source>
</evidence>
<reference evidence="1" key="1">
    <citation type="submission" date="2015-11" db="EMBL/GenBank/DDBJ databases">
        <title>De novo transcriptome assembly of four potential Pierce s Disease insect vectors from Arizona vineyards.</title>
        <authorList>
            <person name="Tassone E.E."/>
        </authorList>
    </citation>
    <scope>NUCLEOTIDE SEQUENCE</scope>
</reference>
<protein>
    <submittedName>
        <fullName evidence="1">Uncharacterized protein</fullName>
    </submittedName>
</protein>
<dbReference type="SUPFAM" id="SSF52047">
    <property type="entry name" value="RNI-like"/>
    <property type="match status" value="1"/>
</dbReference>